<feature type="transmembrane region" description="Helical" evidence="1">
    <location>
        <begin position="153"/>
        <end position="174"/>
    </location>
</feature>
<gene>
    <name evidence="2" type="ORF">SAMN05661030_3745</name>
</gene>
<keyword evidence="1" id="KW-0472">Membrane</keyword>
<dbReference type="RefSeq" id="WP_091562903.1">
    <property type="nucleotide sequence ID" value="NZ_BNAC01000005.1"/>
</dbReference>
<organism evidence="2 3">
    <name type="scientific">Klenkia taihuensis</name>
    <dbReference type="NCBI Taxonomy" id="1225127"/>
    <lineage>
        <taxon>Bacteria</taxon>
        <taxon>Bacillati</taxon>
        <taxon>Actinomycetota</taxon>
        <taxon>Actinomycetes</taxon>
        <taxon>Geodermatophilales</taxon>
        <taxon>Geodermatophilaceae</taxon>
        <taxon>Klenkia</taxon>
    </lineage>
</organism>
<proteinExistence type="predicted"/>
<protein>
    <submittedName>
        <fullName evidence="2">Uncharacterized protein</fullName>
    </submittedName>
</protein>
<sequence>MDDDELWLRLGRRRRFRRRAGWVAGALTGAALLLAPQVADGPPDVLPLGLLVLLLATVGAGWWWLERQAGESPRRLLAGRRDGSAAAADLADDAGEARADHALRHGLPAPPGARARVLAKAEKEASDARAGLWLSPFYLALGVLWVLRAADDGWRAVLGVTWVVLAVVLAGKAVRDRRTARRWLAAHGSEVVADGRRSS</sequence>
<dbReference type="STRING" id="1225127.SAMN05661030_3745"/>
<evidence type="ECO:0000313" key="2">
    <source>
        <dbReference type="EMBL" id="SFD56755.1"/>
    </source>
</evidence>
<evidence type="ECO:0000313" key="3">
    <source>
        <dbReference type="Proteomes" id="UP000199022"/>
    </source>
</evidence>
<feature type="transmembrane region" description="Helical" evidence="1">
    <location>
        <begin position="130"/>
        <end position="147"/>
    </location>
</feature>
<keyword evidence="1" id="KW-1133">Transmembrane helix</keyword>
<evidence type="ECO:0000256" key="1">
    <source>
        <dbReference type="SAM" id="Phobius"/>
    </source>
</evidence>
<dbReference type="AlphaFoldDB" id="A0A1I1TDS8"/>
<reference evidence="3" key="1">
    <citation type="submission" date="2016-10" db="EMBL/GenBank/DDBJ databases">
        <authorList>
            <person name="Varghese N."/>
            <person name="Submissions S."/>
        </authorList>
    </citation>
    <scope>NUCLEOTIDE SEQUENCE [LARGE SCALE GENOMIC DNA]</scope>
    <source>
        <strain evidence="3">DSM 45962</strain>
    </source>
</reference>
<keyword evidence="1" id="KW-0812">Transmembrane</keyword>
<feature type="transmembrane region" description="Helical" evidence="1">
    <location>
        <begin position="45"/>
        <end position="65"/>
    </location>
</feature>
<feature type="transmembrane region" description="Helical" evidence="1">
    <location>
        <begin position="20"/>
        <end position="39"/>
    </location>
</feature>
<name>A0A1I1TDS8_9ACTN</name>
<accession>A0A1I1TDS8</accession>
<dbReference type="Proteomes" id="UP000199022">
    <property type="component" value="Unassembled WGS sequence"/>
</dbReference>
<keyword evidence="3" id="KW-1185">Reference proteome</keyword>
<dbReference type="EMBL" id="FOMD01000004">
    <property type="protein sequence ID" value="SFD56755.1"/>
    <property type="molecule type" value="Genomic_DNA"/>
</dbReference>